<reference evidence="3 4" key="1">
    <citation type="submission" date="2024-04" db="EMBL/GenBank/DDBJ databases">
        <title>WGS of bacteria from Torrens River.</title>
        <authorList>
            <person name="Wyrsch E.R."/>
            <person name="Drigo B."/>
        </authorList>
    </citation>
    <scope>NUCLEOTIDE SEQUENCE [LARGE SCALE GENOMIC DNA]</scope>
    <source>
        <strain evidence="3 4">TWI391</strain>
    </source>
</reference>
<name>A0ABV0BVZ9_9SPHI</name>
<keyword evidence="2" id="KW-1133">Transmembrane helix</keyword>
<dbReference type="RefSeq" id="WP_021191178.1">
    <property type="nucleotide sequence ID" value="NZ_JAOQNK010000001.1"/>
</dbReference>
<keyword evidence="2" id="KW-0472">Membrane</keyword>
<protein>
    <submittedName>
        <fullName evidence="3">FeoB-associated Cys-rich membrane protein</fullName>
    </submittedName>
</protein>
<organism evidence="3 4">
    <name type="scientific">Sphingobacterium kitahiroshimense</name>
    <dbReference type="NCBI Taxonomy" id="470446"/>
    <lineage>
        <taxon>Bacteria</taxon>
        <taxon>Pseudomonadati</taxon>
        <taxon>Bacteroidota</taxon>
        <taxon>Sphingobacteriia</taxon>
        <taxon>Sphingobacteriales</taxon>
        <taxon>Sphingobacteriaceae</taxon>
        <taxon>Sphingobacterium</taxon>
    </lineage>
</organism>
<accession>A0ABV0BVZ9</accession>
<dbReference type="Pfam" id="PF12669">
    <property type="entry name" value="FeoB_associated"/>
    <property type="match status" value="1"/>
</dbReference>
<feature type="region of interest" description="Disordered" evidence="1">
    <location>
        <begin position="35"/>
        <end position="55"/>
    </location>
</feature>
<comment type="caution">
    <text evidence="3">The sequence shown here is derived from an EMBL/GenBank/DDBJ whole genome shotgun (WGS) entry which is preliminary data.</text>
</comment>
<keyword evidence="4" id="KW-1185">Reference proteome</keyword>
<proteinExistence type="predicted"/>
<dbReference type="EMBL" id="JBDJNQ010000008">
    <property type="protein sequence ID" value="MEN5378975.1"/>
    <property type="molecule type" value="Genomic_DNA"/>
</dbReference>
<keyword evidence="2" id="KW-0812">Transmembrane</keyword>
<evidence type="ECO:0000313" key="3">
    <source>
        <dbReference type="EMBL" id="MEN5378975.1"/>
    </source>
</evidence>
<evidence type="ECO:0000313" key="4">
    <source>
        <dbReference type="Proteomes" id="UP001409291"/>
    </source>
</evidence>
<gene>
    <name evidence="3" type="ORF">ABE541_17060</name>
</gene>
<evidence type="ECO:0000256" key="1">
    <source>
        <dbReference type="SAM" id="MobiDB-lite"/>
    </source>
</evidence>
<evidence type="ECO:0000256" key="2">
    <source>
        <dbReference type="SAM" id="Phobius"/>
    </source>
</evidence>
<dbReference type="Proteomes" id="UP001409291">
    <property type="component" value="Unassembled WGS sequence"/>
</dbReference>
<sequence>MTNLTIQYIIVGVIIIAAVIYFSKTMRASFKGKKSCGKGCGCDMTQPKVQQKNNL</sequence>
<feature type="transmembrane region" description="Helical" evidence="2">
    <location>
        <begin position="6"/>
        <end position="23"/>
    </location>
</feature>